<dbReference type="GO" id="GO:0003886">
    <property type="term" value="F:DNA (cytosine-5-)-methyltransferase activity"/>
    <property type="evidence" value="ECO:0007669"/>
    <property type="project" value="UniProtKB-EC"/>
</dbReference>
<dbReference type="PROSITE" id="PS51679">
    <property type="entry name" value="SAM_MT_C5"/>
    <property type="match status" value="1"/>
</dbReference>
<reference evidence="8" key="1">
    <citation type="submission" date="2020-04" db="EMBL/GenBank/DDBJ databases">
        <title>Deep metagenomics examines the oral microbiome during advanced dental caries in children, revealing novel taxa and co-occurrences with host molecules.</title>
        <authorList>
            <person name="Baker J.L."/>
            <person name="Morton J.T."/>
            <person name="Dinis M."/>
            <person name="Alvarez R."/>
            <person name="Tran N.C."/>
            <person name="Knight R."/>
            <person name="Edlund A."/>
        </authorList>
    </citation>
    <scope>NUCLEOTIDE SEQUENCE</scope>
    <source>
        <strain evidence="8">JCVI_38_bin.5</strain>
    </source>
</reference>
<dbReference type="InterPro" id="IPR001525">
    <property type="entry name" value="C5_MeTfrase"/>
</dbReference>
<dbReference type="InterPro" id="IPR018117">
    <property type="entry name" value="C5_DNA_meth_AS"/>
</dbReference>
<dbReference type="Pfam" id="PF00145">
    <property type="entry name" value="DNA_methylase"/>
    <property type="match status" value="1"/>
</dbReference>
<dbReference type="PROSITE" id="PS00094">
    <property type="entry name" value="C5_MTASE_1"/>
    <property type="match status" value="1"/>
</dbReference>
<dbReference type="EMBL" id="JABZGW010000008">
    <property type="protein sequence ID" value="MBF4807187.1"/>
    <property type="molecule type" value="Genomic_DNA"/>
</dbReference>
<evidence type="ECO:0000256" key="2">
    <source>
        <dbReference type="ARBA" id="ARBA00022679"/>
    </source>
</evidence>
<feature type="active site" evidence="5">
    <location>
        <position position="74"/>
    </location>
</feature>
<dbReference type="Proteomes" id="UP000698335">
    <property type="component" value="Unassembled WGS sequence"/>
</dbReference>
<dbReference type="Gene3D" id="3.90.120.10">
    <property type="entry name" value="DNA Methylase, subunit A, domain 2"/>
    <property type="match status" value="1"/>
</dbReference>
<dbReference type="InterPro" id="IPR031303">
    <property type="entry name" value="C5_meth_CS"/>
</dbReference>
<dbReference type="GO" id="GO:0009307">
    <property type="term" value="P:DNA restriction-modification system"/>
    <property type="evidence" value="ECO:0007669"/>
    <property type="project" value="UniProtKB-KW"/>
</dbReference>
<dbReference type="InterPro" id="IPR050390">
    <property type="entry name" value="C5-Methyltransferase"/>
</dbReference>
<dbReference type="PANTHER" id="PTHR10629:SF52">
    <property type="entry name" value="DNA (CYTOSINE-5)-METHYLTRANSFERASE 1"/>
    <property type="match status" value="1"/>
</dbReference>
<keyword evidence="3 5" id="KW-0949">S-adenosyl-L-methionine</keyword>
<evidence type="ECO:0000256" key="6">
    <source>
        <dbReference type="RuleBase" id="RU000416"/>
    </source>
</evidence>
<dbReference type="Gene3D" id="3.40.50.150">
    <property type="entry name" value="Vaccinia Virus protein VP39"/>
    <property type="match status" value="1"/>
</dbReference>
<dbReference type="CDD" id="cd00315">
    <property type="entry name" value="Cyt_C5_DNA_methylase"/>
    <property type="match status" value="1"/>
</dbReference>
<dbReference type="AlphaFoldDB" id="A0A930YSP6"/>
<dbReference type="InterPro" id="IPR029063">
    <property type="entry name" value="SAM-dependent_MTases_sf"/>
</dbReference>
<proteinExistence type="inferred from homology"/>
<dbReference type="GO" id="GO:0044027">
    <property type="term" value="P:negative regulation of gene expression via chromosomal CpG island methylation"/>
    <property type="evidence" value="ECO:0007669"/>
    <property type="project" value="TreeGrafter"/>
</dbReference>
<evidence type="ECO:0000256" key="5">
    <source>
        <dbReference type="PROSITE-ProRule" id="PRU01016"/>
    </source>
</evidence>
<evidence type="ECO:0000256" key="4">
    <source>
        <dbReference type="ARBA" id="ARBA00022747"/>
    </source>
</evidence>
<evidence type="ECO:0000313" key="8">
    <source>
        <dbReference type="EMBL" id="MBF4807187.1"/>
    </source>
</evidence>
<accession>A0A930YSP6</accession>
<dbReference type="PRINTS" id="PR00105">
    <property type="entry name" value="C5METTRFRASE"/>
</dbReference>
<dbReference type="PANTHER" id="PTHR10629">
    <property type="entry name" value="CYTOSINE-SPECIFIC METHYLTRANSFERASE"/>
    <property type="match status" value="1"/>
</dbReference>
<dbReference type="EC" id="2.1.1.37" evidence="7"/>
<comment type="similarity">
    <text evidence="5 6">Belongs to the class I-like SAM-binding methyltransferase superfamily. C5-methyltransferase family.</text>
</comment>
<keyword evidence="4" id="KW-0680">Restriction system</keyword>
<protein>
    <recommendedName>
        <fullName evidence="7">Cytosine-specific methyltransferase</fullName>
        <ecNumber evidence="7">2.1.1.37</ecNumber>
    </recommendedName>
</protein>
<dbReference type="NCBIfam" id="TIGR00675">
    <property type="entry name" value="dcm"/>
    <property type="match status" value="1"/>
</dbReference>
<evidence type="ECO:0000256" key="3">
    <source>
        <dbReference type="ARBA" id="ARBA00022691"/>
    </source>
</evidence>
<evidence type="ECO:0000256" key="1">
    <source>
        <dbReference type="ARBA" id="ARBA00022603"/>
    </source>
</evidence>
<keyword evidence="2 5" id="KW-0808">Transferase</keyword>
<gene>
    <name evidence="8" type="ORF">HXK26_00585</name>
</gene>
<comment type="caution">
    <text evidence="8">The sequence shown here is derived from an EMBL/GenBank/DDBJ whole genome shotgun (WGS) entry which is preliminary data.</text>
</comment>
<evidence type="ECO:0000313" key="9">
    <source>
        <dbReference type="Proteomes" id="UP000698335"/>
    </source>
</evidence>
<sequence length="301" mass="33965">MRTIDLFSGCGGMSLGFQNAGFDVVAAFDNWEPAVNISSKNFTHPIYKADLNEDAPVNQIEELHPDIIIGGPPCQDFSIAGYRNMGERANLTIRYAEIISRLKPKWFVMENVYNIERMPVLPKATKIFKDAGYGLTTRILNASYCGVPQARMRFFMVGHLGDKDDFLGELLDGRQTEKPMTVYDYLGDSLHTEYYYMHPRSYNRRAVFSIHEPSATIRGVNRPIPDGYKRHHADKADISDGVRALTSKERSYIQTFPEAFVFEGKKTDVEQAIGNAVPVKLAEYVAKCILDYEKKEGAPSI</sequence>
<dbReference type="PROSITE" id="PS00095">
    <property type="entry name" value="C5_MTASE_2"/>
    <property type="match status" value="1"/>
</dbReference>
<dbReference type="SUPFAM" id="SSF53335">
    <property type="entry name" value="S-adenosyl-L-methionine-dependent methyltransferases"/>
    <property type="match status" value="1"/>
</dbReference>
<comment type="catalytic activity">
    <reaction evidence="7">
        <text>a 2'-deoxycytidine in DNA + S-adenosyl-L-methionine = a 5-methyl-2'-deoxycytidine in DNA + S-adenosyl-L-homocysteine + H(+)</text>
        <dbReference type="Rhea" id="RHEA:13681"/>
        <dbReference type="Rhea" id="RHEA-COMP:11369"/>
        <dbReference type="Rhea" id="RHEA-COMP:11370"/>
        <dbReference type="ChEBI" id="CHEBI:15378"/>
        <dbReference type="ChEBI" id="CHEBI:57856"/>
        <dbReference type="ChEBI" id="CHEBI:59789"/>
        <dbReference type="ChEBI" id="CHEBI:85452"/>
        <dbReference type="ChEBI" id="CHEBI:85454"/>
        <dbReference type="EC" id="2.1.1.37"/>
    </reaction>
</comment>
<keyword evidence="1 5" id="KW-0489">Methyltransferase</keyword>
<dbReference type="GO" id="GO:0003677">
    <property type="term" value="F:DNA binding"/>
    <property type="evidence" value="ECO:0007669"/>
    <property type="project" value="TreeGrafter"/>
</dbReference>
<evidence type="ECO:0000256" key="7">
    <source>
        <dbReference type="RuleBase" id="RU000417"/>
    </source>
</evidence>
<dbReference type="GO" id="GO:0032259">
    <property type="term" value="P:methylation"/>
    <property type="evidence" value="ECO:0007669"/>
    <property type="project" value="UniProtKB-KW"/>
</dbReference>
<name>A0A930YSP6_9ACTN</name>
<organism evidence="8 9">
    <name type="scientific">Lancefieldella rimae</name>
    <dbReference type="NCBI Taxonomy" id="1383"/>
    <lineage>
        <taxon>Bacteria</taxon>
        <taxon>Bacillati</taxon>
        <taxon>Actinomycetota</taxon>
        <taxon>Coriobacteriia</taxon>
        <taxon>Coriobacteriales</taxon>
        <taxon>Atopobiaceae</taxon>
        <taxon>Lancefieldella</taxon>
    </lineage>
</organism>